<feature type="domain" description="Class II aldolase/adducin N-terminal" evidence="2">
    <location>
        <begin position="62"/>
        <end position="244"/>
    </location>
</feature>
<dbReference type="FunFam" id="3.40.225.10:FF:000009">
    <property type="entry name" value="Class II aldolase/adducin N-terminal"/>
    <property type="match status" value="1"/>
</dbReference>
<dbReference type="NCBIfam" id="NF004855">
    <property type="entry name" value="PRK06208.1"/>
    <property type="match status" value="1"/>
</dbReference>
<dbReference type="GO" id="GO:0051015">
    <property type="term" value="F:actin filament binding"/>
    <property type="evidence" value="ECO:0007669"/>
    <property type="project" value="TreeGrafter"/>
</dbReference>
<accession>A0AAV5QVS0</accession>
<feature type="region of interest" description="Disordered" evidence="1">
    <location>
        <begin position="1"/>
        <end position="41"/>
    </location>
</feature>
<evidence type="ECO:0000259" key="2">
    <source>
        <dbReference type="SMART" id="SM01007"/>
    </source>
</evidence>
<comment type="caution">
    <text evidence="3">The sequence shown here is derived from an EMBL/GenBank/DDBJ whole genome shotgun (WGS) entry which is preliminary data.</text>
</comment>
<protein>
    <recommendedName>
        <fullName evidence="2">Class II aldolase/adducin N-terminal domain-containing protein</fullName>
    </recommendedName>
</protein>
<dbReference type="GO" id="GO:0005856">
    <property type="term" value="C:cytoskeleton"/>
    <property type="evidence" value="ECO:0007669"/>
    <property type="project" value="TreeGrafter"/>
</dbReference>
<reference evidence="3 4" key="1">
    <citation type="journal article" date="2023" name="Elife">
        <title>Identification of key yeast species and microbe-microbe interactions impacting larval growth of Drosophila in the wild.</title>
        <authorList>
            <person name="Mure A."/>
            <person name="Sugiura Y."/>
            <person name="Maeda R."/>
            <person name="Honda K."/>
            <person name="Sakurai N."/>
            <person name="Takahashi Y."/>
            <person name="Watada M."/>
            <person name="Katoh T."/>
            <person name="Gotoh A."/>
            <person name="Gotoh Y."/>
            <person name="Taniguchi I."/>
            <person name="Nakamura K."/>
            <person name="Hayashi T."/>
            <person name="Katayama T."/>
            <person name="Uemura T."/>
            <person name="Hattori Y."/>
        </authorList>
    </citation>
    <scope>NUCLEOTIDE SEQUENCE [LARGE SCALE GENOMIC DNA]</scope>
    <source>
        <strain evidence="3 4">SC-9</strain>
    </source>
</reference>
<proteinExistence type="predicted"/>
<dbReference type="PANTHER" id="PTHR10672:SF25">
    <property type="entry name" value="MEIOTICALLY UP-REGULATED GENE 14 PROTEIN"/>
    <property type="match status" value="1"/>
</dbReference>
<dbReference type="Pfam" id="PF00596">
    <property type="entry name" value="Aldolase_II"/>
    <property type="match status" value="1"/>
</dbReference>
<dbReference type="SUPFAM" id="SSF53639">
    <property type="entry name" value="AraD/HMP-PK domain-like"/>
    <property type="match status" value="1"/>
</dbReference>
<dbReference type="RefSeq" id="XP_064855281.1">
    <property type="nucleotide sequence ID" value="XM_064999209.1"/>
</dbReference>
<dbReference type="GeneID" id="90076274"/>
<feature type="compositionally biased region" description="Low complexity" evidence="1">
    <location>
        <begin position="1"/>
        <end position="18"/>
    </location>
</feature>
<evidence type="ECO:0000313" key="3">
    <source>
        <dbReference type="EMBL" id="GMM38285.1"/>
    </source>
</evidence>
<keyword evidence="4" id="KW-1185">Reference proteome</keyword>
<organism evidence="3 4">
    <name type="scientific">Saccharomycopsis crataegensis</name>
    <dbReference type="NCBI Taxonomy" id="43959"/>
    <lineage>
        <taxon>Eukaryota</taxon>
        <taxon>Fungi</taxon>
        <taxon>Dikarya</taxon>
        <taxon>Ascomycota</taxon>
        <taxon>Saccharomycotina</taxon>
        <taxon>Saccharomycetes</taxon>
        <taxon>Saccharomycopsidaceae</taxon>
        <taxon>Saccharomycopsis</taxon>
    </lineage>
</organism>
<name>A0AAV5QVS0_9ASCO</name>
<sequence>MIKTTTETKITATASSSSNNQDNSKKPPIKQGAQNISQGFPTPFPVPTSFASVYHHRKWMLEHMAGAFRVFARKGYNEGGAGHISLRDPEDPNTFWINPLNIHFGLLKASDMVRVDEEGNVIGGNQVAVNAAGFKIHSALHKARPDVNAACHTHSIYGKAWSCFGKPVEMLNQDSCTFHGCQAVYTDFGGVVLESEEGEKIAEALGEQNKVVILQNHGLLTTGETIDEAAYRFTLLENTCHAQLLADSNLNFKKNFIADEQAAYTREMVGDSETLYGDFQNDYLMEVKLCNGDFLFPEDYDLETIK</sequence>
<evidence type="ECO:0000256" key="1">
    <source>
        <dbReference type="SAM" id="MobiDB-lite"/>
    </source>
</evidence>
<gene>
    <name evidence="3" type="ORF">DASC09_056240</name>
</gene>
<dbReference type="Proteomes" id="UP001360560">
    <property type="component" value="Unassembled WGS sequence"/>
</dbReference>
<dbReference type="SMART" id="SM01007">
    <property type="entry name" value="Aldolase_II"/>
    <property type="match status" value="1"/>
</dbReference>
<dbReference type="InterPro" id="IPR051017">
    <property type="entry name" value="Aldolase-II_Adducin_sf"/>
</dbReference>
<dbReference type="PANTHER" id="PTHR10672">
    <property type="entry name" value="ADDUCIN"/>
    <property type="match status" value="1"/>
</dbReference>
<dbReference type="InterPro" id="IPR001303">
    <property type="entry name" value="Aldolase_II/adducin_N"/>
</dbReference>
<evidence type="ECO:0000313" key="4">
    <source>
        <dbReference type="Proteomes" id="UP001360560"/>
    </source>
</evidence>
<dbReference type="InterPro" id="IPR036409">
    <property type="entry name" value="Aldolase_II/adducin_N_sf"/>
</dbReference>
<dbReference type="EMBL" id="BTFZ01000019">
    <property type="protein sequence ID" value="GMM38285.1"/>
    <property type="molecule type" value="Genomic_DNA"/>
</dbReference>
<dbReference type="AlphaFoldDB" id="A0AAV5QVS0"/>
<dbReference type="Gene3D" id="3.40.225.10">
    <property type="entry name" value="Class II aldolase/adducin N-terminal domain"/>
    <property type="match status" value="1"/>
</dbReference>